<dbReference type="AlphaFoldDB" id="A0A382F184"/>
<dbReference type="Gene3D" id="3.40.50.10540">
    <property type="entry name" value="Crotonobetainyl-coa:carnitine coa-transferase, domain 1"/>
    <property type="match status" value="1"/>
</dbReference>
<proteinExistence type="predicted"/>
<dbReference type="InterPro" id="IPR003673">
    <property type="entry name" value="CoA-Trfase_fam_III"/>
</dbReference>
<dbReference type="SUPFAM" id="SSF89796">
    <property type="entry name" value="CoA-transferase family III (CaiB/BaiF)"/>
    <property type="match status" value="1"/>
</dbReference>
<dbReference type="GO" id="GO:0003824">
    <property type="term" value="F:catalytic activity"/>
    <property type="evidence" value="ECO:0007669"/>
    <property type="project" value="InterPro"/>
</dbReference>
<dbReference type="EMBL" id="UINC01047300">
    <property type="protein sequence ID" value="SVB56405.1"/>
    <property type="molecule type" value="Genomic_DNA"/>
</dbReference>
<gene>
    <name evidence="1" type="ORF">METZ01_LOCUS209259</name>
</gene>
<evidence type="ECO:0000313" key="1">
    <source>
        <dbReference type="EMBL" id="SVB56405.1"/>
    </source>
</evidence>
<accession>A0A382F184</accession>
<sequence length="74" mass="7884">VVDDPHVQHRGLLQRQPFAGGDVAVPGPPLKFSATACRAVSRAPELGEHTDDILSGWLGLDAAHLQRLHTDGVI</sequence>
<dbReference type="Pfam" id="PF02515">
    <property type="entry name" value="CoA_transf_3"/>
    <property type="match status" value="1"/>
</dbReference>
<dbReference type="InterPro" id="IPR023606">
    <property type="entry name" value="CoA-Trfase_III_dom_1_sf"/>
</dbReference>
<evidence type="ECO:0008006" key="2">
    <source>
        <dbReference type="Google" id="ProtNLM"/>
    </source>
</evidence>
<protein>
    <recommendedName>
        <fullName evidence="2">Formyl-CoA transferase</fullName>
    </recommendedName>
</protein>
<feature type="non-terminal residue" evidence="1">
    <location>
        <position position="1"/>
    </location>
</feature>
<organism evidence="1">
    <name type="scientific">marine metagenome</name>
    <dbReference type="NCBI Taxonomy" id="408172"/>
    <lineage>
        <taxon>unclassified sequences</taxon>
        <taxon>metagenomes</taxon>
        <taxon>ecological metagenomes</taxon>
    </lineage>
</organism>
<reference evidence="1" key="1">
    <citation type="submission" date="2018-05" db="EMBL/GenBank/DDBJ databases">
        <authorList>
            <person name="Lanie J.A."/>
            <person name="Ng W.-L."/>
            <person name="Kazmierczak K.M."/>
            <person name="Andrzejewski T.M."/>
            <person name="Davidsen T.M."/>
            <person name="Wayne K.J."/>
            <person name="Tettelin H."/>
            <person name="Glass J.I."/>
            <person name="Rusch D."/>
            <person name="Podicherti R."/>
            <person name="Tsui H.-C.T."/>
            <person name="Winkler M.E."/>
        </authorList>
    </citation>
    <scope>NUCLEOTIDE SEQUENCE</scope>
</reference>
<name>A0A382F184_9ZZZZ</name>